<reference evidence="1" key="2">
    <citation type="journal article" date="2015" name="Data Brief">
        <title>Shoot transcriptome of the giant reed, Arundo donax.</title>
        <authorList>
            <person name="Barrero R.A."/>
            <person name="Guerrero F.D."/>
            <person name="Moolhuijzen P."/>
            <person name="Goolsby J.A."/>
            <person name="Tidwell J."/>
            <person name="Bellgard S.E."/>
            <person name="Bellgard M.I."/>
        </authorList>
    </citation>
    <scope>NUCLEOTIDE SEQUENCE</scope>
    <source>
        <tissue evidence="1">Shoot tissue taken approximately 20 cm above the soil surface</tissue>
    </source>
</reference>
<organism evidence="1">
    <name type="scientific">Arundo donax</name>
    <name type="common">Giant reed</name>
    <name type="synonym">Donax arundinaceus</name>
    <dbReference type="NCBI Taxonomy" id="35708"/>
    <lineage>
        <taxon>Eukaryota</taxon>
        <taxon>Viridiplantae</taxon>
        <taxon>Streptophyta</taxon>
        <taxon>Embryophyta</taxon>
        <taxon>Tracheophyta</taxon>
        <taxon>Spermatophyta</taxon>
        <taxon>Magnoliopsida</taxon>
        <taxon>Liliopsida</taxon>
        <taxon>Poales</taxon>
        <taxon>Poaceae</taxon>
        <taxon>PACMAD clade</taxon>
        <taxon>Arundinoideae</taxon>
        <taxon>Arundineae</taxon>
        <taxon>Arundo</taxon>
    </lineage>
</organism>
<dbReference type="EMBL" id="GBRH01264002">
    <property type="protein sequence ID" value="JAD33893.1"/>
    <property type="molecule type" value="Transcribed_RNA"/>
</dbReference>
<reference evidence="1" key="1">
    <citation type="submission" date="2014-09" db="EMBL/GenBank/DDBJ databases">
        <authorList>
            <person name="Magalhaes I.L.F."/>
            <person name="Oliveira U."/>
            <person name="Santos F.R."/>
            <person name="Vidigal T.H.D.A."/>
            <person name="Brescovit A.D."/>
            <person name="Santos A.J."/>
        </authorList>
    </citation>
    <scope>NUCLEOTIDE SEQUENCE</scope>
    <source>
        <tissue evidence="1">Shoot tissue taken approximately 20 cm above the soil surface</tissue>
    </source>
</reference>
<proteinExistence type="predicted"/>
<evidence type="ECO:0000313" key="1">
    <source>
        <dbReference type="EMBL" id="JAD33893.1"/>
    </source>
</evidence>
<protein>
    <submittedName>
        <fullName evidence="1">Uncharacterized protein</fullName>
    </submittedName>
</protein>
<name>A0A0A8Z878_ARUDO</name>
<sequence>MKYSKCNIILAVI</sequence>
<accession>A0A0A8Z878</accession>